<protein>
    <submittedName>
        <fullName evidence="4">Myb-like domain-containing protein</fullName>
    </submittedName>
</protein>
<reference evidence="3" key="1">
    <citation type="submission" date="2009-11" db="EMBL/GenBank/DDBJ databases">
        <authorList>
            <consortium name="The Broad Institute Genome Sequencing Platform"/>
            <person name="Ward D."/>
            <person name="Feldgarden M."/>
            <person name="Earl A."/>
            <person name="Young S.K."/>
            <person name="Zeng Q."/>
            <person name="Koehrsen M."/>
            <person name="Alvarado L."/>
            <person name="Berlin A."/>
            <person name="Bochicchio J."/>
            <person name="Borenstein D."/>
            <person name="Chapman S.B."/>
            <person name="Chen Z."/>
            <person name="Engels R."/>
            <person name="Freedman E."/>
            <person name="Gellesch M."/>
            <person name="Goldberg J."/>
            <person name="Griggs A."/>
            <person name="Gujja S."/>
            <person name="Heilman E."/>
            <person name="Heiman D."/>
            <person name="Hepburn T."/>
            <person name="Howarth C."/>
            <person name="Jen D."/>
            <person name="Larson L."/>
            <person name="Lewis B."/>
            <person name="Mehta T."/>
            <person name="Park D."/>
            <person name="Pearson M."/>
            <person name="Roberts A."/>
            <person name="Saif S."/>
            <person name="Shea T."/>
            <person name="Shenoy N."/>
            <person name="Sisk P."/>
            <person name="Stolte C."/>
            <person name="Sykes S."/>
            <person name="Thomson T."/>
            <person name="Walk T."/>
            <person name="White J."/>
            <person name="Yandava C."/>
            <person name="Izard J."/>
            <person name="Baranova O.V."/>
            <person name="Blanton J.M."/>
            <person name="Tanner A.C."/>
            <person name="Dewhirst F.E."/>
            <person name="Haas B."/>
            <person name="Nusbaum C."/>
            <person name="Birren B."/>
        </authorList>
    </citation>
    <scope>NUCLEOTIDE SEQUENCE [LARGE SCALE GENOMIC DNA]</scope>
    <source>
        <strain evidence="3">1-1 BBBD Race 1</strain>
    </source>
</reference>
<accession>A0A180G7C0</accession>
<dbReference type="PROSITE" id="PS50090">
    <property type="entry name" value="MYB_LIKE"/>
    <property type="match status" value="1"/>
</dbReference>
<dbReference type="InterPro" id="IPR009057">
    <property type="entry name" value="Homeodomain-like_sf"/>
</dbReference>
<gene>
    <name evidence="3" type="ORF">PTTG_08196</name>
</gene>
<evidence type="ECO:0000313" key="3">
    <source>
        <dbReference type="EMBL" id="OAV88379.1"/>
    </source>
</evidence>
<dbReference type="Proteomes" id="UP000005240">
    <property type="component" value="Unassembled WGS sequence"/>
</dbReference>
<name>A0A180G7C0_PUCT1</name>
<proteinExistence type="predicted"/>
<feature type="domain" description="Myb-like" evidence="2">
    <location>
        <begin position="163"/>
        <end position="222"/>
    </location>
</feature>
<dbReference type="EMBL" id="ADAS02000180">
    <property type="protein sequence ID" value="OAV88379.1"/>
    <property type="molecule type" value="Genomic_DNA"/>
</dbReference>
<dbReference type="SUPFAM" id="SSF46689">
    <property type="entry name" value="Homeodomain-like"/>
    <property type="match status" value="1"/>
</dbReference>
<sequence length="321" mass="36813">MATPSAGPDDTDNGSKESFWELAKQIQATRKLIITSRAEIEKSKSEGAYLLKKIEVYAGHTPVTKETEPAKARRKARPAPKEPKSTGMGCYSKAERAVILGEIEKFCVSEKITSSHLWLNLSQPRTASQLISNLSAKLPMRKDESIVKKLQELCQNPDGVAERAIWTEEEDVTLIKALNQERFVLMDGKRDHERVIWSQIAEYCKGEDPSFNRNALQCQKRWLQERNFQGKRAGSFLWKDVEFYVFNATYLQKCWDKLSTRYKKADEDFETFFQRTIDEHADATSAQLNKKIYGGGHHNFAVLDHLGKTTKRKGYKEPPRY</sequence>
<evidence type="ECO:0000256" key="1">
    <source>
        <dbReference type="SAM" id="MobiDB-lite"/>
    </source>
</evidence>
<evidence type="ECO:0000313" key="5">
    <source>
        <dbReference type="Proteomes" id="UP000005240"/>
    </source>
</evidence>
<dbReference type="VEuPathDB" id="FungiDB:PTTG_08196"/>
<reference evidence="4" key="4">
    <citation type="submission" date="2025-05" db="UniProtKB">
        <authorList>
            <consortium name="EnsemblFungi"/>
        </authorList>
    </citation>
    <scope>IDENTIFICATION</scope>
    <source>
        <strain evidence="4">isolate 1-1 / race 1 (BBBD)</strain>
    </source>
</reference>
<organism evidence="3">
    <name type="scientific">Puccinia triticina (isolate 1-1 / race 1 (BBBD))</name>
    <name type="common">Brown leaf rust fungus</name>
    <dbReference type="NCBI Taxonomy" id="630390"/>
    <lineage>
        <taxon>Eukaryota</taxon>
        <taxon>Fungi</taxon>
        <taxon>Dikarya</taxon>
        <taxon>Basidiomycota</taxon>
        <taxon>Pucciniomycotina</taxon>
        <taxon>Pucciniomycetes</taxon>
        <taxon>Pucciniales</taxon>
        <taxon>Pucciniaceae</taxon>
        <taxon>Puccinia</taxon>
    </lineage>
</organism>
<dbReference type="AlphaFoldDB" id="A0A180G7C0"/>
<dbReference type="InterPro" id="IPR044822">
    <property type="entry name" value="Myb_DNA-bind_4"/>
</dbReference>
<keyword evidence="5" id="KW-1185">Reference proteome</keyword>
<dbReference type="InterPro" id="IPR001005">
    <property type="entry name" value="SANT/Myb"/>
</dbReference>
<evidence type="ECO:0000313" key="4">
    <source>
        <dbReference type="EnsemblFungi" id="PTTG_08196-t43_1-p1"/>
    </source>
</evidence>
<dbReference type="OrthoDB" id="2143914at2759"/>
<dbReference type="Gene3D" id="1.10.10.60">
    <property type="entry name" value="Homeodomain-like"/>
    <property type="match status" value="1"/>
</dbReference>
<dbReference type="Pfam" id="PF13837">
    <property type="entry name" value="Myb_DNA-bind_4"/>
    <property type="match status" value="1"/>
</dbReference>
<reference evidence="4 5" key="3">
    <citation type="journal article" date="2017" name="G3 (Bethesda)">
        <title>Comparative analysis highlights variable genome content of wheat rusts and divergence of the mating loci.</title>
        <authorList>
            <person name="Cuomo C.A."/>
            <person name="Bakkeren G."/>
            <person name="Khalil H.B."/>
            <person name="Panwar V."/>
            <person name="Joly D."/>
            <person name="Linning R."/>
            <person name="Sakthikumar S."/>
            <person name="Song X."/>
            <person name="Adiconis X."/>
            <person name="Fan L."/>
            <person name="Goldberg J.M."/>
            <person name="Levin J.Z."/>
            <person name="Young S."/>
            <person name="Zeng Q."/>
            <person name="Anikster Y."/>
            <person name="Bruce M."/>
            <person name="Wang M."/>
            <person name="Yin C."/>
            <person name="McCallum B."/>
            <person name="Szabo L.J."/>
            <person name="Hulbert S."/>
            <person name="Chen X."/>
            <person name="Fellers J.P."/>
        </authorList>
    </citation>
    <scope>NUCLEOTIDE SEQUENCE</scope>
    <source>
        <strain evidence="5">Isolate 1-1 / race 1 (BBBD)</strain>
        <strain evidence="4">isolate 1-1 / race 1 (BBBD)</strain>
    </source>
</reference>
<dbReference type="EnsemblFungi" id="PTTG_08196-t43_1">
    <property type="protein sequence ID" value="PTTG_08196-t43_1-p1"/>
    <property type="gene ID" value="PTTG_08196"/>
</dbReference>
<dbReference type="CDD" id="cd00167">
    <property type="entry name" value="SANT"/>
    <property type="match status" value="1"/>
</dbReference>
<feature type="region of interest" description="Disordered" evidence="1">
    <location>
        <begin position="64"/>
        <end position="88"/>
    </location>
</feature>
<evidence type="ECO:0000259" key="2">
    <source>
        <dbReference type="PROSITE" id="PS50090"/>
    </source>
</evidence>
<reference evidence="3" key="2">
    <citation type="submission" date="2016-05" db="EMBL/GenBank/DDBJ databases">
        <title>Comparative analysis highlights variable genome content of wheat rusts and divergence of the mating loci.</title>
        <authorList>
            <person name="Cuomo C.A."/>
            <person name="Bakkeren G."/>
            <person name="Szabo L."/>
            <person name="Khalil H."/>
            <person name="Joly D."/>
            <person name="Goldberg J."/>
            <person name="Young S."/>
            <person name="Zeng Q."/>
            <person name="Fellers J."/>
        </authorList>
    </citation>
    <scope>NUCLEOTIDE SEQUENCE [LARGE SCALE GENOMIC DNA]</scope>
    <source>
        <strain evidence="3">1-1 BBBD Race 1</strain>
    </source>
</reference>